<reference evidence="6" key="1">
    <citation type="submission" date="2020-03" db="EMBL/GenBank/DDBJ databases">
        <title>Castanea mollissima Vanexum genome sequencing.</title>
        <authorList>
            <person name="Staton M."/>
        </authorList>
    </citation>
    <scope>NUCLEOTIDE SEQUENCE</scope>
    <source>
        <tissue evidence="6">Leaf</tissue>
    </source>
</reference>
<keyword evidence="7" id="KW-1185">Reference proteome</keyword>
<accession>A0A8J4V504</accession>
<dbReference type="Proteomes" id="UP000737018">
    <property type="component" value="Unassembled WGS sequence"/>
</dbReference>
<dbReference type="GO" id="GO:0006952">
    <property type="term" value="P:defense response"/>
    <property type="evidence" value="ECO:0007669"/>
    <property type="project" value="UniProtKB-KW"/>
</dbReference>
<dbReference type="Gene3D" id="1.20.5.4130">
    <property type="match status" value="1"/>
</dbReference>
<evidence type="ECO:0000256" key="4">
    <source>
        <dbReference type="SAM" id="Coils"/>
    </source>
</evidence>
<sequence>MAWALVSTIADQLGSLIASEFKDRLGSLLPSEVASIVNVKEEVEKLERKFHEMQAMLNDAEERQVKEEAVRLWLEKLNDVSYEMGDVLDEWNTAKIKADIEKEEEAEASTAKRRKCKETVKKLFDEMMKKSLTKKSSLRTKKRASDLCVSRSLIWSQSEVFHHMEECGSTGKKKKLKIHWLCSISIIYSSNVEL</sequence>
<evidence type="ECO:0000256" key="3">
    <source>
        <dbReference type="ARBA" id="ARBA00022821"/>
    </source>
</evidence>
<keyword evidence="4" id="KW-0175">Coiled coil</keyword>
<dbReference type="OrthoDB" id="666944at2759"/>
<organism evidence="6 7">
    <name type="scientific">Castanea mollissima</name>
    <name type="common">Chinese chestnut</name>
    <dbReference type="NCBI Taxonomy" id="60419"/>
    <lineage>
        <taxon>Eukaryota</taxon>
        <taxon>Viridiplantae</taxon>
        <taxon>Streptophyta</taxon>
        <taxon>Embryophyta</taxon>
        <taxon>Tracheophyta</taxon>
        <taxon>Spermatophyta</taxon>
        <taxon>Magnoliopsida</taxon>
        <taxon>eudicotyledons</taxon>
        <taxon>Gunneridae</taxon>
        <taxon>Pentapetalae</taxon>
        <taxon>rosids</taxon>
        <taxon>fabids</taxon>
        <taxon>Fagales</taxon>
        <taxon>Fagaceae</taxon>
        <taxon>Castanea</taxon>
    </lineage>
</organism>
<dbReference type="Pfam" id="PF18052">
    <property type="entry name" value="Rx_N"/>
    <property type="match status" value="1"/>
</dbReference>
<dbReference type="EMBL" id="JRKL02012497">
    <property type="protein sequence ID" value="KAF3945087.1"/>
    <property type="molecule type" value="Genomic_DNA"/>
</dbReference>
<evidence type="ECO:0000313" key="7">
    <source>
        <dbReference type="Proteomes" id="UP000737018"/>
    </source>
</evidence>
<keyword evidence="3" id="KW-0611">Plant defense</keyword>
<dbReference type="InterPro" id="IPR041118">
    <property type="entry name" value="Rx_N"/>
</dbReference>
<evidence type="ECO:0000256" key="1">
    <source>
        <dbReference type="ARBA" id="ARBA00022737"/>
    </source>
</evidence>
<evidence type="ECO:0000313" key="6">
    <source>
        <dbReference type="EMBL" id="KAF3945087.1"/>
    </source>
</evidence>
<proteinExistence type="predicted"/>
<feature type="domain" description="Disease resistance N-terminal" evidence="5">
    <location>
        <begin position="19"/>
        <end position="106"/>
    </location>
</feature>
<name>A0A8J4V504_9ROSI</name>
<feature type="coiled-coil region" evidence="4">
    <location>
        <begin position="36"/>
        <end position="63"/>
    </location>
</feature>
<comment type="caution">
    <text evidence="6">The sequence shown here is derived from an EMBL/GenBank/DDBJ whole genome shotgun (WGS) entry which is preliminary data.</text>
</comment>
<keyword evidence="1" id="KW-0677">Repeat</keyword>
<protein>
    <recommendedName>
        <fullName evidence="5">Disease resistance N-terminal domain-containing protein</fullName>
    </recommendedName>
</protein>
<keyword evidence="2" id="KW-0547">Nucleotide-binding</keyword>
<evidence type="ECO:0000256" key="2">
    <source>
        <dbReference type="ARBA" id="ARBA00022741"/>
    </source>
</evidence>
<dbReference type="GO" id="GO:0000166">
    <property type="term" value="F:nucleotide binding"/>
    <property type="evidence" value="ECO:0007669"/>
    <property type="project" value="UniProtKB-KW"/>
</dbReference>
<evidence type="ECO:0000259" key="5">
    <source>
        <dbReference type="Pfam" id="PF18052"/>
    </source>
</evidence>
<dbReference type="AlphaFoldDB" id="A0A8J4V504"/>
<gene>
    <name evidence="6" type="ORF">CMV_028497</name>
</gene>